<dbReference type="GO" id="GO:0003676">
    <property type="term" value="F:nucleic acid binding"/>
    <property type="evidence" value="ECO:0007669"/>
    <property type="project" value="InterPro"/>
</dbReference>
<gene>
    <name evidence="2" type="ORF">Gotri_001277</name>
</gene>
<dbReference type="InterPro" id="IPR012337">
    <property type="entry name" value="RNaseH-like_sf"/>
</dbReference>
<dbReference type="EMBL" id="JABEZW010000013">
    <property type="protein sequence ID" value="MBA0783583.1"/>
    <property type="molecule type" value="Genomic_DNA"/>
</dbReference>
<sequence>METNLGSSTWLPNVGVRWFDLFDLITRRIWKNKNLFIFQKISWNSVETIKSPLSWAKQYFGVLKQYSFGLRKFDRNHDPIVFDVELWVILDGLTFVQKERCKKVFIHTNNLEVVKALQGVHTIELPSALVRRIHIILQAMEKWEINHIPRGRNQVANKLAKMVLERNLALQVVAKILEEIASVLEIARVLNFPIMTV</sequence>
<dbReference type="SUPFAM" id="SSF53098">
    <property type="entry name" value="Ribonuclease H-like"/>
    <property type="match status" value="1"/>
</dbReference>
<reference evidence="2 3" key="1">
    <citation type="journal article" date="2019" name="Genome Biol. Evol.">
        <title>Insights into the evolution of the New World diploid cottons (Gossypium, subgenus Houzingenia) based on genome sequencing.</title>
        <authorList>
            <person name="Grover C.E."/>
            <person name="Arick M.A. 2nd"/>
            <person name="Thrash A."/>
            <person name="Conover J.L."/>
            <person name="Sanders W.S."/>
            <person name="Peterson D.G."/>
            <person name="Frelichowski J.E."/>
            <person name="Scheffler J.A."/>
            <person name="Scheffler B.E."/>
            <person name="Wendel J.F."/>
        </authorList>
    </citation>
    <scope>NUCLEOTIDE SEQUENCE [LARGE SCALE GENOMIC DNA]</scope>
    <source>
        <strain evidence="2">8</strain>
        <tissue evidence="2">Leaf</tissue>
    </source>
</reference>
<dbReference type="GO" id="GO:0004523">
    <property type="term" value="F:RNA-DNA hybrid ribonuclease activity"/>
    <property type="evidence" value="ECO:0007669"/>
    <property type="project" value="InterPro"/>
</dbReference>
<dbReference type="InterPro" id="IPR036397">
    <property type="entry name" value="RNaseH_sf"/>
</dbReference>
<proteinExistence type="predicted"/>
<name>A0A7J9FE52_9ROSI</name>
<dbReference type="Pfam" id="PF13456">
    <property type="entry name" value="RVT_3"/>
    <property type="match status" value="1"/>
</dbReference>
<protein>
    <recommendedName>
        <fullName evidence="1">RNase H type-1 domain-containing protein</fullName>
    </recommendedName>
</protein>
<dbReference type="PANTHER" id="PTHR47723:SF24">
    <property type="entry name" value="RNASE H TYPE-1 DOMAIN-CONTAINING PROTEIN"/>
    <property type="match status" value="1"/>
</dbReference>
<feature type="domain" description="RNase H type-1" evidence="1">
    <location>
        <begin position="82"/>
        <end position="162"/>
    </location>
</feature>
<dbReference type="PANTHER" id="PTHR47723">
    <property type="entry name" value="OS05G0353850 PROTEIN"/>
    <property type="match status" value="1"/>
</dbReference>
<dbReference type="CDD" id="cd06222">
    <property type="entry name" value="RNase_H_like"/>
    <property type="match status" value="1"/>
</dbReference>
<dbReference type="AlphaFoldDB" id="A0A7J9FE52"/>
<dbReference type="Proteomes" id="UP000593568">
    <property type="component" value="Unassembled WGS sequence"/>
</dbReference>
<evidence type="ECO:0000313" key="2">
    <source>
        <dbReference type="EMBL" id="MBA0783583.1"/>
    </source>
</evidence>
<comment type="caution">
    <text evidence="2">The sequence shown here is derived from an EMBL/GenBank/DDBJ whole genome shotgun (WGS) entry which is preliminary data.</text>
</comment>
<dbReference type="Gene3D" id="3.30.420.10">
    <property type="entry name" value="Ribonuclease H-like superfamily/Ribonuclease H"/>
    <property type="match status" value="1"/>
</dbReference>
<keyword evidence="3" id="KW-1185">Reference proteome</keyword>
<evidence type="ECO:0000313" key="3">
    <source>
        <dbReference type="Proteomes" id="UP000593568"/>
    </source>
</evidence>
<dbReference type="InterPro" id="IPR053151">
    <property type="entry name" value="RNase_H-like"/>
</dbReference>
<organism evidence="2 3">
    <name type="scientific">Gossypium trilobum</name>
    <dbReference type="NCBI Taxonomy" id="34281"/>
    <lineage>
        <taxon>Eukaryota</taxon>
        <taxon>Viridiplantae</taxon>
        <taxon>Streptophyta</taxon>
        <taxon>Embryophyta</taxon>
        <taxon>Tracheophyta</taxon>
        <taxon>Spermatophyta</taxon>
        <taxon>Magnoliopsida</taxon>
        <taxon>eudicotyledons</taxon>
        <taxon>Gunneridae</taxon>
        <taxon>Pentapetalae</taxon>
        <taxon>rosids</taxon>
        <taxon>malvids</taxon>
        <taxon>Malvales</taxon>
        <taxon>Malvaceae</taxon>
        <taxon>Malvoideae</taxon>
        <taxon>Gossypium</taxon>
    </lineage>
</organism>
<accession>A0A7J9FE52</accession>
<dbReference type="InterPro" id="IPR002156">
    <property type="entry name" value="RNaseH_domain"/>
</dbReference>
<evidence type="ECO:0000259" key="1">
    <source>
        <dbReference type="Pfam" id="PF13456"/>
    </source>
</evidence>
<dbReference type="InterPro" id="IPR044730">
    <property type="entry name" value="RNase_H-like_dom_plant"/>
</dbReference>